<gene>
    <name evidence="1" type="ORF">KMW28_22715</name>
</gene>
<dbReference type="Proteomes" id="UP000678679">
    <property type="component" value="Chromosome 2"/>
</dbReference>
<organism evidence="1 2">
    <name type="scientific">Flammeovirga yaeyamensis</name>
    <dbReference type="NCBI Taxonomy" id="367791"/>
    <lineage>
        <taxon>Bacteria</taxon>
        <taxon>Pseudomonadati</taxon>
        <taxon>Bacteroidota</taxon>
        <taxon>Cytophagia</taxon>
        <taxon>Cytophagales</taxon>
        <taxon>Flammeovirgaceae</taxon>
        <taxon>Flammeovirga</taxon>
    </lineage>
</organism>
<accession>A0AAX1NCH9</accession>
<dbReference type="EMBL" id="CP076133">
    <property type="protein sequence ID" value="QWG05236.1"/>
    <property type="molecule type" value="Genomic_DNA"/>
</dbReference>
<evidence type="ECO:0000313" key="1">
    <source>
        <dbReference type="EMBL" id="QWG05236.1"/>
    </source>
</evidence>
<reference evidence="1 2" key="1">
    <citation type="submission" date="2021-05" db="EMBL/GenBank/DDBJ databases">
        <title>Comparative genomic studies on the polysaccharide-degrading batcterial strains of the Flammeovirga genus.</title>
        <authorList>
            <person name="Zewei F."/>
            <person name="Zheng Z."/>
            <person name="Yu L."/>
            <person name="Ruyue G."/>
            <person name="Yanhong M."/>
            <person name="Yuanyuan C."/>
            <person name="Jingyan G."/>
            <person name="Wenjun H."/>
        </authorList>
    </citation>
    <scope>NUCLEOTIDE SEQUENCE [LARGE SCALE GENOMIC DNA]</scope>
    <source>
        <strain evidence="1 2">NBRC:100898</strain>
    </source>
</reference>
<sequence length="186" mass="21630">MIAIIAQTIISSISIPTEAQNINIHLLNGEVVSISKAEWKRGKKYSDENTIVYKRKKEYFEVHKDQIDYVQYESLDTYEKTVDFMSEYARINDLDEHVLNYYHTKRHKNSRTSQTFAVGAWTIGALANPWFLAVAPLPTSQAVKHMKGVDYQYVLRGKEWRECKKRQKEKVKSLKAKAKALKESKN</sequence>
<proteinExistence type="predicted"/>
<dbReference type="RefSeq" id="WP_169662095.1">
    <property type="nucleotide sequence ID" value="NZ_CP076133.1"/>
</dbReference>
<keyword evidence="2" id="KW-1185">Reference proteome</keyword>
<evidence type="ECO:0000313" key="2">
    <source>
        <dbReference type="Proteomes" id="UP000678679"/>
    </source>
</evidence>
<name>A0AAX1NCH9_9BACT</name>
<dbReference type="KEGG" id="fya:KMW28_22715"/>
<protein>
    <submittedName>
        <fullName evidence="1">Uncharacterized protein</fullName>
    </submittedName>
</protein>
<dbReference type="AlphaFoldDB" id="A0AAX1NCH9"/>